<keyword evidence="2" id="KW-1185">Reference proteome</keyword>
<reference evidence="1" key="1">
    <citation type="journal article" date="2023" name="Plant J.">
        <title>The genome of the king protea, Protea cynaroides.</title>
        <authorList>
            <person name="Chang J."/>
            <person name="Duong T.A."/>
            <person name="Schoeman C."/>
            <person name="Ma X."/>
            <person name="Roodt D."/>
            <person name="Barker N."/>
            <person name="Li Z."/>
            <person name="Van de Peer Y."/>
            <person name="Mizrachi E."/>
        </authorList>
    </citation>
    <scope>NUCLEOTIDE SEQUENCE</scope>
    <source>
        <tissue evidence="1">Young leaves</tissue>
    </source>
</reference>
<dbReference type="Proteomes" id="UP001141806">
    <property type="component" value="Unassembled WGS sequence"/>
</dbReference>
<dbReference type="PANTHER" id="PTHR34570:SF12">
    <property type="entry name" value="EXPRESSED PROTEIN"/>
    <property type="match status" value="1"/>
</dbReference>
<evidence type="ECO:0000313" key="2">
    <source>
        <dbReference type="Proteomes" id="UP001141806"/>
    </source>
</evidence>
<dbReference type="PANTHER" id="PTHR34570">
    <property type="entry name" value="OS03G0593100 PROTEIN"/>
    <property type="match status" value="1"/>
</dbReference>
<sequence>MGRQSNDTIAISSSIALLQERFRELQRVKAMREERKLLKWFVDSERNTPTMHLETARLFFNPELILPPGPPHQGFLSHRANTQVNHANFRAVEVPLLMNFWPRDKANMHTSNNFDDTDIDTSLHL</sequence>
<dbReference type="AlphaFoldDB" id="A0A9Q0L388"/>
<protein>
    <submittedName>
        <fullName evidence="1">Uncharacterized protein</fullName>
    </submittedName>
</protein>
<gene>
    <name evidence="1" type="ORF">NE237_032033</name>
</gene>
<dbReference type="OrthoDB" id="671858at2759"/>
<comment type="caution">
    <text evidence="1">The sequence shown here is derived from an EMBL/GenBank/DDBJ whole genome shotgun (WGS) entry which is preliminary data.</text>
</comment>
<proteinExistence type="predicted"/>
<organism evidence="1 2">
    <name type="scientific">Protea cynaroides</name>
    <dbReference type="NCBI Taxonomy" id="273540"/>
    <lineage>
        <taxon>Eukaryota</taxon>
        <taxon>Viridiplantae</taxon>
        <taxon>Streptophyta</taxon>
        <taxon>Embryophyta</taxon>
        <taxon>Tracheophyta</taxon>
        <taxon>Spermatophyta</taxon>
        <taxon>Magnoliopsida</taxon>
        <taxon>Proteales</taxon>
        <taxon>Proteaceae</taxon>
        <taxon>Protea</taxon>
    </lineage>
</organism>
<evidence type="ECO:0000313" key="1">
    <source>
        <dbReference type="EMBL" id="KAJ4981196.1"/>
    </source>
</evidence>
<accession>A0A9Q0L388</accession>
<name>A0A9Q0L388_9MAGN</name>
<dbReference type="EMBL" id="JAMYWD010000001">
    <property type="protein sequence ID" value="KAJ4981196.1"/>
    <property type="molecule type" value="Genomic_DNA"/>
</dbReference>